<feature type="compositionally biased region" description="Polar residues" evidence="5">
    <location>
        <begin position="54"/>
        <end position="64"/>
    </location>
</feature>
<feature type="transmembrane region" description="Helical" evidence="6">
    <location>
        <begin position="276"/>
        <end position="296"/>
    </location>
</feature>
<evidence type="ECO:0000256" key="4">
    <source>
        <dbReference type="ARBA" id="ARBA00023136"/>
    </source>
</evidence>
<feature type="transmembrane region" description="Helical" evidence="6">
    <location>
        <begin position="552"/>
        <end position="573"/>
    </location>
</feature>
<feature type="transmembrane region" description="Helical" evidence="6">
    <location>
        <begin position="115"/>
        <end position="136"/>
    </location>
</feature>
<dbReference type="InterPro" id="IPR020846">
    <property type="entry name" value="MFS_dom"/>
</dbReference>
<dbReference type="Pfam" id="PF07690">
    <property type="entry name" value="MFS_1"/>
    <property type="match status" value="1"/>
</dbReference>
<dbReference type="Gene3D" id="1.20.1250.20">
    <property type="entry name" value="MFS general substrate transporter like domains"/>
    <property type="match status" value="1"/>
</dbReference>
<feature type="transmembrane region" description="Helical" evidence="6">
    <location>
        <begin position="521"/>
        <end position="540"/>
    </location>
</feature>
<feature type="region of interest" description="Disordered" evidence="5">
    <location>
        <begin position="336"/>
        <end position="376"/>
    </location>
</feature>
<keyword evidence="2 6" id="KW-0812">Transmembrane</keyword>
<evidence type="ECO:0000256" key="1">
    <source>
        <dbReference type="ARBA" id="ARBA00004141"/>
    </source>
</evidence>
<feature type="region of interest" description="Disordered" evidence="5">
    <location>
        <begin position="1"/>
        <end position="64"/>
    </location>
</feature>
<evidence type="ECO:0000259" key="7">
    <source>
        <dbReference type="PROSITE" id="PS50850"/>
    </source>
</evidence>
<sequence>MTTPGLCGLGGPASRDPSLTVSTSPLPGDRPSSPGTTARDIQTSREQLEAGPEGSSQCRPPNASSPMTYRYLTFDTPLPPPNTAHARASPASGAPAEPKLLEYTDPTKWPTHRKAYHMVLCCVATLLTAYCAGSYSPPVVIMQAEFHASRTAVATGITTFCVGFALAPMVLAPFSEINGRYPVFSVSGVVFVVFQLACGFVTNLAGMLACRFLVGVGGSVFSTMIGGIIADLWDKEGRNTPMAIFSGSVLVGTGLGPLVASVMTSRLADDGYAWRWVFWHQAIVGGVLVALIITLFKESRGSIVLSRKARVLNKWYEAREDAGYYGVWLLEPGPLSGAEGPASDSDNSAQATGPEDEEKRTATAAATAPAGSTTGSTADTAVIARLRWLVKSDSDRATVGRMIAVSLYRPFRLLWTEPVVFWFSAWVSFAWAVLYLTFSSVPYVFKTVYGWDTESTGYMFTAIMIGGVLSTVIGVFQDDLLKHPQWKAENWGPNDPPRGEESRVYAILRRRFPVGAPESRLYFTCLTASLLPLGLFIFGFTSRETIHWISPAVGLCLASMGIYSVYLATFNYLADFYQGYASSALAAQSCCRNLLGGVFPLVTLPLFENLGIERAGGLLGGIALGLTFVPWVLVFFGNRIRARSSFAVGLQKLA</sequence>
<feature type="transmembrane region" description="Helical" evidence="6">
    <location>
        <begin position="242"/>
        <end position="264"/>
    </location>
</feature>
<keyword evidence="4 6" id="KW-0472">Membrane</keyword>
<dbReference type="InterPro" id="IPR036259">
    <property type="entry name" value="MFS_trans_sf"/>
</dbReference>
<keyword evidence="3 6" id="KW-1133">Transmembrane helix</keyword>
<evidence type="ECO:0000256" key="5">
    <source>
        <dbReference type="SAM" id="MobiDB-lite"/>
    </source>
</evidence>
<protein>
    <recommendedName>
        <fullName evidence="7">Major facilitator superfamily (MFS) profile domain-containing protein</fullName>
    </recommendedName>
</protein>
<evidence type="ECO:0000256" key="2">
    <source>
        <dbReference type="ARBA" id="ARBA00022692"/>
    </source>
</evidence>
<feature type="transmembrane region" description="Helical" evidence="6">
    <location>
        <begin position="594"/>
        <end position="612"/>
    </location>
</feature>
<feature type="transmembrane region" description="Helical" evidence="6">
    <location>
        <begin position="419"/>
        <end position="438"/>
    </location>
</feature>
<dbReference type="Proteomes" id="UP001600888">
    <property type="component" value="Unassembled WGS sequence"/>
</dbReference>
<feature type="transmembrane region" description="Helical" evidence="6">
    <location>
        <begin position="458"/>
        <end position="476"/>
    </location>
</feature>
<accession>A0ABR4F007</accession>
<proteinExistence type="predicted"/>
<dbReference type="EMBL" id="JBAWTH010000018">
    <property type="protein sequence ID" value="KAL2288038.1"/>
    <property type="molecule type" value="Genomic_DNA"/>
</dbReference>
<feature type="compositionally biased region" description="Low complexity" evidence="5">
    <location>
        <begin position="362"/>
        <end position="376"/>
    </location>
</feature>
<evidence type="ECO:0000256" key="3">
    <source>
        <dbReference type="ARBA" id="ARBA00022989"/>
    </source>
</evidence>
<name>A0ABR4F007_9PEZI</name>
<dbReference type="SUPFAM" id="SSF103473">
    <property type="entry name" value="MFS general substrate transporter"/>
    <property type="match status" value="1"/>
</dbReference>
<comment type="caution">
    <text evidence="8">The sequence shown here is derived from an EMBL/GenBank/DDBJ whole genome shotgun (WGS) entry which is preliminary data.</text>
</comment>
<feature type="transmembrane region" description="Helical" evidence="6">
    <location>
        <begin position="148"/>
        <end position="171"/>
    </location>
</feature>
<dbReference type="PANTHER" id="PTHR23502">
    <property type="entry name" value="MAJOR FACILITATOR SUPERFAMILY"/>
    <property type="match status" value="1"/>
</dbReference>
<reference evidence="8 9" key="1">
    <citation type="submission" date="2024-03" db="EMBL/GenBank/DDBJ databases">
        <title>A high-quality draft genome sequence of Diaporthe vaccinii, a causative agent of upright dieback and viscid rot disease in cranberry plants.</title>
        <authorList>
            <person name="Sarrasin M."/>
            <person name="Lang B.F."/>
            <person name="Burger G."/>
        </authorList>
    </citation>
    <scope>NUCLEOTIDE SEQUENCE [LARGE SCALE GENOMIC DNA]</scope>
    <source>
        <strain evidence="8 9">IS7</strain>
    </source>
</reference>
<evidence type="ECO:0000256" key="6">
    <source>
        <dbReference type="SAM" id="Phobius"/>
    </source>
</evidence>
<organism evidence="8 9">
    <name type="scientific">Diaporthe vaccinii</name>
    <dbReference type="NCBI Taxonomy" id="105482"/>
    <lineage>
        <taxon>Eukaryota</taxon>
        <taxon>Fungi</taxon>
        <taxon>Dikarya</taxon>
        <taxon>Ascomycota</taxon>
        <taxon>Pezizomycotina</taxon>
        <taxon>Sordariomycetes</taxon>
        <taxon>Sordariomycetidae</taxon>
        <taxon>Diaporthales</taxon>
        <taxon>Diaporthaceae</taxon>
        <taxon>Diaporthe</taxon>
        <taxon>Diaporthe eres species complex</taxon>
    </lineage>
</organism>
<gene>
    <name evidence="8" type="ORF">FJTKL_04765</name>
</gene>
<keyword evidence="9" id="KW-1185">Reference proteome</keyword>
<evidence type="ECO:0000313" key="8">
    <source>
        <dbReference type="EMBL" id="KAL2288038.1"/>
    </source>
</evidence>
<evidence type="ECO:0000313" key="9">
    <source>
        <dbReference type="Proteomes" id="UP001600888"/>
    </source>
</evidence>
<comment type="subcellular location">
    <subcellularLocation>
        <location evidence="1">Membrane</location>
        <topology evidence="1">Multi-pass membrane protein</topology>
    </subcellularLocation>
</comment>
<dbReference type="InterPro" id="IPR011701">
    <property type="entry name" value="MFS"/>
</dbReference>
<feature type="transmembrane region" description="Helical" evidence="6">
    <location>
        <begin position="183"/>
        <end position="206"/>
    </location>
</feature>
<feature type="domain" description="Major facilitator superfamily (MFS) profile" evidence="7">
    <location>
        <begin position="117"/>
        <end position="642"/>
    </location>
</feature>
<feature type="transmembrane region" description="Helical" evidence="6">
    <location>
        <begin position="618"/>
        <end position="636"/>
    </location>
</feature>
<feature type="transmembrane region" description="Helical" evidence="6">
    <location>
        <begin position="212"/>
        <end position="230"/>
    </location>
</feature>
<dbReference type="PROSITE" id="PS50850">
    <property type="entry name" value="MFS"/>
    <property type="match status" value="1"/>
</dbReference>
<dbReference type="PANTHER" id="PTHR23502:SF134">
    <property type="entry name" value="MAJOR FACILITATOR SUPERFAMILY (MFS) PROFILE DOMAIN-CONTAINING PROTEIN-RELATED"/>
    <property type="match status" value="1"/>
</dbReference>